<name>A0A100VS12_PAEAM</name>
<reference evidence="3" key="2">
    <citation type="submission" date="2016-01" db="EMBL/GenBank/DDBJ databases">
        <title>Draft Genome Sequence of Paenibacillus amylolyticus Heshi-A3 that Was Isolated from Fermented Rice Bran with Aging Salted Mackerel, Which Was Named Heshiko as Traditional Fermented Seafood in Japan.</title>
        <authorList>
            <person name="Akuzawa S."/>
            <person name="Nakagawa J."/>
            <person name="Kanekatsu T."/>
            <person name="Kubota E."/>
            <person name="Ohtake R."/>
            <person name="Suzuki T."/>
            <person name="Kanesaki Y."/>
        </authorList>
    </citation>
    <scope>NUCLEOTIDE SEQUENCE [LARGE SCALE GENOMIC DNA]</scope>
    <source>
        <strain evidence="3">Heshi-A3</strain>
    </source>
</reference>
<comment type="caution">
    <text evidence="2">The sequence shown here is derived from an EMBL/GenBank/DDBJ whole genome shotgun (WGS) entry which is preliminary data.</text>
</comment>
<reference evidence="2 3" key="1">
    <citation type="journal article" date="2016" name="Genome Announc.">
        <title>Draft Genome Sequence of Paenibacillus amylolyticus Heshi-A3, Isolated from Fermented Rice Bran in a Japanese Fermented Seafood Dish.</title>
        <authorList>
            <person name="Akuzawa S."/>
            <person name="Nagaoka J."/>
            <person name="Kanekatsu M."/>
            <person name="Kubota E."/>
            <person name="Ohtake R."/>
            <person name="Suzuki T."/>
            <person name="Kanesaki Y."/>
        </authorList>
    </citation>
    <scope>NUCLEOTIDE SEQUENCE [LARGE SCALE GENOMIC DNA]</scope>
    <source>
        <strain evidence="2 3">Heshi-A3</strain>
    </source>
</reference>
<keyword evidence="1" id="KW-0812">Transmembrane</keyword>
<accession>A0A100VS12</accession>
<keyword evidence="1" id="KW-0472">Membrane</keyword>
<feature type="transmembrane region" description="Helical" evidence="1">
    <location>
        <begin position="26"/>
        <end position="48"/>
    </location>
</feature>
<gene>
    <name evidence="2" type="ORF">PAHA3_4974</name>
</gene>
<keyword evidence="1" id="KW-1133">Transmembrane helix</keyword>
<protein>
    <submittedName>
        <fullName evidence="2">Uncharacterized protein</fullName>
    </submittedName>
</protein>
<dbReference type="AlphaFoldDB" id="A0A100VS12"/>
<dbReference type="EMBL" id="BCNV01000006">
    <property type="protein sequence ID" value="GAS84853.1"/>
    <property type="molecule type" value="Genomic_DNA"/>
</dbReference>
<evidence type="ECO:0000256" key="1">
    <source>
        <dbReference type="SAM" id="Phobius"/>
    </source>
</evidence>
<proteinExistence type="predicted"/>
<evidence type="ECO:0000313" key="3">
    <source>
        <dbReference type="Proteomes" id="UP000069697"/>
    </source>
</evidence>
<evidence type="ECO:0000313" key="2">
    <source>
        <dbReference type="EMBL" id="GAS84853.1"/>
    </source>
</evidence>
<dbReference type="Proteomes" id="UP000069697">
    <property type="component" value="Unassembled WGS sequence"/>
</dbReference>
<sequence>MSNTTGANAVKSTDCELFMSILLTPLLQYAPAIADIIAAQLFHVLSYVT</sequence>
<organism evidence="2 3">
    <name type="scientific">Paenibacillus amylolyticus</name>
    <dbReference type="NCBI Taxonomy" id="1451"/>
    <lineage>
        <taxon>Bacteria</taxon>
        <taxon>Bacillati</taxon>
        <taxon>Bacillota</taxon>
        <taxon>Bacilli</taxon>
        <taxon>Bacillales</taxon>
        <taxon>Paenibacillaceae</taxon>
        <taxon>Paenibacillus</taxon>
    </lineage>
</organism>